<dbReference type="InterPro" id="IPR002401">
    <property type="entry name" value="Cyt_P450_E_grp-I"/>
</dbReference>
<dbReference type="Gene3D" id="1.10.630.10">
    <property type="entry name" value="Cytochrome P450"/>
    <property type="match status" value="1"/>
</dbReference>
<keyword evidence="4" id="KW-0560">Oxidoreductase</keyword>
<keyword evidence="3 4" id="KW-0408">Iron</keyword>
<dbReference type="InterPro" id="IPR036396">
    <property type="entry name" value="Cyt_P450_sf"/>
</dbReference>
<dbReference type="AlphaFoldDB" id="A0A7C9RW12"/>
<dbReference type="PRINTS" id="PR00463">
    <property type="entry name" value="EP450I"/>
</dbReference>
<evidence type="ECO:0000256" key="3">
    <source>
        <dbReference type="PIRSR" id="PIRSR602401-1"/>
    </source>
</evidence>
<evidence type="ECO:0000256" key="1">
    <source>
        <dbReference type="ARBA" id="ARBA00001971"/>
    </source>
</evidence>
<dbReference type="PANTHER" id="PTHR24305">
    <property type="entry name" value="CYTOCHROME P450"/>
    <property type="match status" value="1"/>
</dbReference>
<comment type="similarity">
    <text evidence="2 4">Belongs to the cytochrome P450 family.</text>
</comment>
<dbReference type="InterPro" id="IPR050121">
    <property type="entry name" value="Cytochrome_P450_monoxygenase"/>
</dbReference>
<evidence type="ECO:0000256" key="2">
    <source>
        <dbReference type="ARBA" id="ARBA00010617"/>
    </source>
</evidence>
<dbReference type="GO" id="GO:0016705">
    <property type="term" value="F:oxidoreductase activity, acting on paired donors, with incorporation or reduction of molecular oxygen"/>
    <property type="evidence" value="ECO:0007669"/>
    <property type="project" value="InterPro"/>
</dbReference>
<feature type="binding site" description="axial binding residue" evidence="3">
    <location>
        <position position="398"/>
    </location>
    <ligand>
        <name>heme</name>
        <dbReference type="ChEBI" id="CHEBI:30413"/>
    </ligand>
    <ligandPart>
        <name>Fe</name>
        <dbReference type="ChEBI" id="CHEBI:18248"/>
    </ligandPart>
</feature>
<reference evidence="5 6" key="1">
    <citation type="submission" date="2020-03" db="EMBL/GenBank/DDBJ databases">
        <title>Isolation and identification of active actinomycetes.</title>
        <authorList>
            <person name="Sun X."/>
        </authorList>
    </citation>
    <scope>NUCLEOTIDE SEQUENCE [LARGE SCALE GENOMIC DNA]</scope>
    <source>
        <strain evidence="5 6">NEAU-D13</strain>
    </source>
</reference>
<dbReference type="Pfam" id="PF00067">
    <property type="entry name" value="p450"/>
    <property type="match status" value="1"/>
</dbReference>
<name>A0A7C9RW12_9PSEU</name>
<evidence type="ECO:0000313" key="5">
    <source>
        <dbReference type="EMBL" id="NGY63163.1"/>
    </source>
</evidence>
<comment type="caution">
    <text evidence="5">The sequence shown here is derived from an EMBL/GenBank/DDBJ whole genome shotgun (WGS) entry which is preliminary data.</text>
</comment>
<accession>A0A7C9RW12</accession>
<dbReference type="EMBL" id="JAAMPJ010000009">
    <property type="protein sequence ID" value="NGY63163.1"/>
    <property type="molecule type" value="Genomic_DNA"/>
</dbReference>
<gene>
    <name evidence="5" type="ORF">G7043_30015</name>
</gene>
<dbReference type="InterPro" id="IPR017972">
    <property type="entry name" value="Cyt_P450_CS"/>
</dbReference>
<dbReference type="GO" id="GO:0004497">
    <property type="term" value="F:monooxygenase activity"/>
    <property type="evidence" value="ECO:0007669"/>
    <property type="project" value="UniProtKB-KW"/>
</dbReference>
<protein>
    <submittedName>
        <fullName evidence="5">Cytochrome P450</fullName>
    </submittedName>
</protein>
<evidence type="ECO:0000256" key="4">
    <source>
        <dbReference type="RuleBase" id="RU000461"/>
    </source>
</evidence>
<keyword evidence="3 4" id="KW-0349">Heme</keyword>
<evidence type="ECO:0000313" key="6">
    <source>
        <dbReference type="Proteomes" id="UP000481360"/>
    </source>
</evidence>
<dbReference type="GO" id="GO:0020037">
    <property type="term" value="F:heme binding"/>
    <property type="evidence" value="ECO:0007669"/>
    <property type="project" value="InterPro"/>
</dbReference>
<dbReference type="RefSeq" id="WP_166051300.1">
    <property type="nucleotide sequence ID" value="NZ_JAAMPJ010000009.1"/>
</dbReference>
<keyword evidence="3 4" id="KW-0479">Metal-binding</keyword>
<dbReference type="PRINTS" id="PR00385">
    <property type="entry name" value="P450"/>
</dbReference>
<dbReference type="PROSITE" id="PS00086">
    <property type="entry name" value="CYTOCHROME_P450"/>
    <property type="match status" value="1"/>
</dbReference>
<dbReference type="InterPro" id="IPR001128">
    <property type="entry name" value="Cyt_P450"/>
</dbReference>
<keyword evidence="6" id="KW-1185">Reference proteome</keyword>
<comment type="cofactor">
    <cofactor evidence="1 3">
        <name>heme</name>
        <dbReference type="ChEBI" id="CHEBI:30413"/>
    </cofactor>
</comment>
<organism evidence="5 6">
    <name type="scientific">Lentzea alba</name>
    <dbReference type="NCBI Taxonomy" id="2714351"/>
    <lineage>
        <taxon>Bacteria</taxon>
        <taxon>Bacillati</taxon>
        <taxon>Actinomycetota</taxon>
        <taxon>Actinomycetes</taxon>
        <taxon>Pseudonocardiales</taxon>
        <taxon>Pseudonocardiaceae</taxon>
        <taxon>Lentzea</taxon>
    </lineage>
</organism>
<sequence length="472" mass="52573">MKTSGDTRTDLRLPGPGPHLAGGWRARGLRMLRDPAEYFMRQYRTYGEVSTWQPARPRHVFAFGAEPQRAVFTEPDVFVADAFREVKIPEGSSFHLLTNGLLRLNGDRHRRHRRLMQPTFTPRRVLSHRRAVQEVVERELGSLRVGDTLPIDQRLARIVLLIAMRSVFDIEAPDEVDRLQGLIGRLLAVAASPMTLMFPFDLPGTTMRTALRTCEEIETVLRGLIAERRPTAHDRTDMLSTMIAARDDDGAALSDDELVSEAYTAFCHDSSTATLTWALFLLDQHPQVLADLRDELSVLGGAAPDEAALDRLPLLDAVLKETMRLLPPAPMLLRYTAGETELGGVALPEKTMVFLSPYVTHRDPERFPRPLRFDPSRWEGPSPSAYEYLPFGAGAHNCVGRHFAMLEMKVVLAVLLQRFRPTLVPGTAVDRVMRVSLVPGNGLPVVLAPAGARIPPPEVSGNIRQSVDLSRL</sequence>
<proteinExistence type="inferred from homology"/>
<dbReference type="PANTHER" id="PTHR24305:SF166">
    <property type="entry name" value="CYTOCHROME P450 12A4, MITOCHONDRIAL-RELATED"/>
    <property type="match status" value="1"/>
</dbReference>
<keyword evidence="4" id="KW-0503">Monooxygenase</keyword>
<dbReference type="GO" id="GO:0005506">
    <property type="term" value="F:iron ion binding"/>
    <property type="evidence" value="ECO:0007669"/>
    <property type="project" value="InterPro"/>
</dbReference>
<dbReference type="Proteomes" id="UP000481360">
    <property type="component" value="Unassembled WGS sequence"/>
</dbReference>
<dbReference type="SUPFAM" id="SSF48264">
    <property type="entry name" value="Cytochrome P450"/>
    <property type="match status" value="1"/>
</dbReference>